<accession>A0ACC1MC23</accession>
<proteinExistence type="predicted"/>
<evidence type="ECO:0000313" key="2">
    <source>
        <dbReference type="Proteomes" id="UP001144978"/>
    </source>
</evidence>
<dbReference type="EMBL" id="JANSHE010007691">
    <property type="protein sequence ID" value="KAJ2957351.1"/>
    <property type="molecule type" value="Genomic_DNA"/>
</dbReference>
<evidence type="ECO:0000313" key="1">
    <source>
        <dbReference type="EMBL" id="KAJ2957351.1"/>
    </source>
</evidence>
<keyword evidence="2" id="KW-1185">Reference proteome</keyword>
<reference evidence="1" key="1">
    <citation type="submission" date="2022-08" db="EMBL/GenBank/DDBJ databases">
        <title>Genome Sequence of Pycnoporus sanguineus.</title>
        <authorList>
            <person name="Buettner E."/>
        </authorList>
    </citation>
    <scope>NUCLEOTIDE SEQUENCE</scope>
    <source>
        <strain evidence="1">CG-C14</strain>
    </source>
</reference>
<comment type="caution">
    <text evidence="1">The sequence shown here is derived from an EMBL/GenBank/DDBJ whole genome shotgun (WGS) entry which is preliminary data.</text>
</comment>
<dbReference type="Proteomes" id="UP001144978">
    <property type="component" value="Unassembled WGS sequence"/>
</dbReference>
<sequence>MLALRARVLVVQPPRWASAPSLLARHVSSPPCSRRQPIFALHDLARRAFSSSCQLRDSAPSSSSPPPPKSPAKPSEGKKSLLSRFVPADAQDKTKNVSSFRKIVALAKPERKPLGIAIGLLFVSSAVSMSIPFTVGKLIDFFTSTNPQIPLGLSLGQASAVLLLMFTAGGLANAGRAMLMRLSGACYTP</sequence>
<organism evidence="1 2">
    <name type="scientific">Trametes sanguinea</name>
    <dbReference type="NCBI Taxonomy" id="158606"/>
    <lineage>
        <taxon>Eukaryota</taxon>
        <taxon>Fungi</taxon>
        <taxon>Dikarya</taxon>
        <taxon>Basidiomycota</taxon>
        <taxon>Agaricomycotina</taxon>
        <taxon>Agaricomycetes</taxon>
        <taxon>Polyporales</taxon>
        <taxon>Polyporaceae</taxon>
        <taxon>Trametes</taxon>
    </lineage>
</organism>
<name>A0ACC1MC23_9APHY</name>
<gene>
    <name evidence="1" type="ORF">NUW54_g14606</name>
</gene>
<protein>
    <submittedName>
        <fullName evidence="1">Uncharacterized protein</fullName>
    </submittedName>
</protein>